<dbReference type="EMBL" id="SMRT01000011">
    <property type="protein sequence ID" value="TDF95110.1"/>
    <property type="molecule type" value="Genomic_DNA"/>
</dbReference>
<sequence>MRLSQEELASGQLLPETLELAANLVRVNGFVTFEEIIPRAVIDKLYDAYIDILEPYLAEHHEEVYNPKNGFNDGTNHIRLYLPFEKPFVDEQILAHPFVLSVVDQVLGDDCAIRYFATNTSLPGGRNAQPVHSDMHSMFGLRYGANLPISNLIVNVPLVDTTENNGPMEYWPGGTHLQPDYMYDRKSFPKAKLAEHMTVLKATMPAGSIMIRDDRMWHRGTPNKSDKPRPNIAVIYSAPTTNPSKGTIPIPQETFDGLSPRLQKLLRFEKIGHPALKPTHYEVKP</sequence>
<dbReference type="Proteomes" id="UP000295636">
    <property type="component" value="Unassembled WGS sequence"/>
</dbReference>
<accession>A0A4R5KKZ6</accession>
<evidence type="ECO:0000313" key="2">
    <source>
        <dbReference type="Proteomes" id="UP000295636"/>
    </source>
</evidence>
<dbReference type="Pfam" id="PF05721">
    <property type="entry name" value="PhyH"/>
    <property type="match status" value="1"/>
</dbReference>
<evidence type="ECO:0008006" key="3">
    <source>
        <dbReference type="Google" id="ProtNLM"/>
    </source>
</evidence>
<dbReference type="Gene3D" id="2.60.120.620">
    <property type="entry name" value="q2cbj1_9rhob like domain"/>
    <property type="match status" value="1"/>
</dbReference>
<dbReference type="InterPro" id="IPR008775">
    <property type="entry name" value="Phytyl_CoA_dOase-like"/>
</dbReference>
<protein>
    <recommendedName>
        <fullName evidence="3">Phytanoyl-CoA dioxygenase</fullName>
    </recommendedName>
</protein>
<dbReference type="RefSeq" id="WP_133231945.1">
    <property type="nucleotide sequence ID" value="NZ_SMRT01000011.1"/>
</dbReference>
<evidence type="ECO:0000313" key="1">
    <source>
        <dbReference type="EMBL" id="TDF95110.1"/>
    </source>
</evidence>
<reference evidence="1 2" key="1">
    <citation type="submission" date="2019-03" db="EMBL/GenBank/DDBJ databases">
        <title>This is whole genome sequence of Paenibacillus sp MS74 strain.</title>
        <authorList>
            <person name="Trinh H.N."/>
        </authorList>
    </citation>
    <scope>NUCLEOTIDE SEQUENCE [LARGE SCALE GENOMIC DNA]</scope>
    <source>
        <strain evidence="1 2">MS74</strain>
    </source>
</reference>
<gene>
    <name evidence="1" type="ORF">E1757_21485</name>
</gene>
<dbReference type="PANTHER" id="PTHR37563:SF2">
    <property type="entry name" value="PHYTANOYL-COA DIOXYGENASE FAMILY PROTEIN (AFU_ORTHOLOGUE AFUA_2G03330)"/>
    <property type="match status" value="1"/>
</dbReference>
<keyword evidence="2" id="KW-1185">Reference proteome</keyword>
<name>A0A4R5KKZ6_9BACL</name>
<dbReference type="OrthoDB" id="8678660at2"/>
<dbReference type="InterPro" id="IPR051961">
    <property type="entry name" value="Fungal_Metabolite_Diox"/>
</dbReference>
<comment type="caution">
    <text evidence="1">The sequence shown here is derived from an EMBL/GenBank/DDBJ whole genome shotgun (WGS) entry which is preliminary data.</text>
</comment>
<proteinExistence type="predicted"/>
<dbReference type="SUPFAM" id="SSF51197">
    <property type="entry name" value="Clavaminate synthase-like"/>
    <property type="match status" value="1"/>
</dbReference>
<dbReference type="GO" id="GO:0016706">
    <property type="term" value="F:2-oxoglutarate-dependent dioxygenase activity"/>
    <property type="evidence" value="ECO:0007669"/>
    <property type="project" value="UniProtKB-ARBA"/>
</dbReference>
<organism evidence="1 2">
    <name type="scientific">Paenibacillus piri</name>
    <dbReference type="NCBI Taxonomy" id="2547395"/>
    <lineage>
        <taxon>Bacteria</taxon>
        <taxon>Bacillati</taxon>
        <taxon>Bacillota</taxon>
        <taxon>Bacilli</taxon>
        <taxon>Bacillales</taxon>
        <taxon>Paenibacillaceae</taxon>
        <taxon>Paenibacillus</taxon>
    </lineage>
</organism>
<dbReference type="AlphaFoldDB" id="A0A4R5KKZ6"/>
<dbReference type="PANTHER" id="PTHR37563">
    <property type="entry name" value="PHYTANOYL-COA DIOXYGENASE FAMILY PROTEIN (AFU_ORTHOLOGUE AFUA_2G03330)"/>
    <property type="match status" value="1"/>
</dbReference>